<evidence type="ECO:0000313" key="1">
    <source>
        <dbReference type="EMBL" id="MYM65422.1"/>
    </source>
</evidence>
<protein>
    <submittedName>
        <fullName evidence="1">Uncharacterized protein</fullName>
    </submittedName>
</protein>
<evidence type="ECO:0000313" key="2">
    <source>
        <dbReference type="Proteomes" id="UP000450012"/>
    </source>
</evidence>
<accession>A0A7X4KA03</accession>
<organism evidence="1 2">
    <name type="scientific">Duganella rivi</name>
    <dbReference type="NCBI Taxonomy" id="2666083"/>
    <lineage>
        <taxon>Bacteria</taxon>
        <taxon>Pseudomonadati</taxon>
        <taxon>Pseudomonadota</taxon>
        <taxon>Betaproteobacteria</taxon>
        <taxon>Burkholderiales</taxon>
        <taxon>Oxalobacteraceae</taxon>
        <taxon>Telluria group</taxon>
        <taxon>Duganella</taxon>
    </lineage>
</organism>
<reference evidence="1 2" key="1">
    <citation type="submission" date="2019-12" db="EMBL/GenBank/DDBJ databases">
        <title>Novel species isolated from a subtropical stream in China.</title>
        <authorList>
            <person name="Lu H."/>
        </authorList>
    </citation>
    <scope>NUCLEOTIDE SEQUENCE [LARGE SCALE GENOMIC DNA]</scope>
    <source>
        <strain evidence="1 2">FT55W</strain>
    </source>
</reference>
<sequence length="74" mass="7816">MLASCAGGPAPATQTVQVPVAVPCVRSAPVPPAYEFDQLPATASDGDKILALVRDWVRYRKYTGELEAVIAGCR</sequence>
<dbReference type="EMBL" id="WWCK01000001">
    <property type="protein sequence ID" value="MYM65422.1"/>
    <property type="molecule type" value="Genomic_DNA"/>
</dbReference>
<keyword evidence="2" id="KW-1185">Reference proteome</keyword>
<comment type="caution">
    <text evidence="1">The sequence shown here is derived from an EMBL/GenBank/DDBJ whole genome shotgun (WGS) entry which is preliminary data.</text>
</comment>
<dbReference type="Proteomes" id="UP000450012">
    <property type="component" value="Unassembled WGS sequence"/>
</dbReference>
<dbReference type="AlphaFoldDB" id="A0A7X4KA03"/>
<name>A0A7X4KA03_9BURK</name>
<gene>
    <name evidence="1" type="ORF">GTP45_01065</name>
</gene>
<proteinExistence type="predicted"/>